<dbReference type="PANTHER" id="PTHR34477">
    <property type="entry name" value="UPF0213 PROTEIN YHBQ"/>
    <property type="match status" value="1"/>
</dbReference>
<gene>
    <name evidence="3" type="ORF">A3D44_03620</name>
</gene>
<comment type="caution">
    <text evidence="3">The sequence shown here is derived from an EMBL/GenBank/DDBJ whole genome shotgun (WGS) entry which is preliminary data.</text>
</comment>
<evidence type="ECO:0000256" key="1">
    <source>
        <dbReference type="ARBA" id="ARBA00007435"/>
    </source>
</evidence>
<reference evidence="3 4" key="1">
    <citation type="journal article" date="2016" name="Nat. Commun.">
        <title>Thousands of microbial genomes shed light on interconnected biogeochemical processes in an aquifer system.</title>
        <authorList>
            <person name="Anantharaman K."/>
            <person name="Brown C.T."/>
            <person name="Hug L.A."/>
            <person name="Sharon I."/>
            <person name="Castelle C.J."/>
            <person name="Probst A.J."/>
            <person name="Thomas B.C."/>
            <person name="Singh A."/>
            <person name="Wilkins M.J."/>
            <person name="Karaoz U."/>
            <person name="Brodie E.L."/>
            <person name="Williams K.H."/>
            <person name="Hubbard S.S."/>
            <person name="Banfield J.F."/>
        </authorList>
    </citation>
    <scope>NUCLEOTIDE SEQUENCE [LARGE SCALE GENOMIC DNA]</scope>
</reference>
<dbReference type="InterPro" id="IPR035901">
    <property type="entry name" value="GIY-YIG_endonuc_sf"/>
</dbReference>
<dbReference type="InterPro" id="IPR050190">
    <property type="entry name" value="UPF0213_domain"/>
</dbReference>
<dbReference type="PANTHER" id="PTHR34477:SF1">
    <property type="entry name" value="UPF0213 PROTEIN YHBQ"/>
    <property type="match status" value="1"/>
</dbReference>
<name>A0A1G2I4Y5_9BACT</name>
<feature type="domain" description="GIY-YIG" evidence="2">
    <location>
        <begin position="1"/>
        <end position="77"/>
    </location>
</feature>
<comment type="similarity">
    <text evidence="1">Belongs to the UPF0213 family.</text>
</comment>
<dbReference type="AlphaFoldDB" id="A0A1G2I4Y5"/>
<proteinExistence type="inferred from homology"/>
<dbReference type="EMBL" id="MHOT01000010">
    <property type="protein sequence ID" value="OGZ69480.1"/>
    <property type="molecule type" value="Genomic_DNA"/>
</dbReference>
<dbReference type="STRING" id="1802207.A3D44_03620"/>
<dbReference type="Proteomes" id="UP000178820">
    <property type="component" value="Unassembled WGS sequence"/>
</dbReference>
<dbReference type="SUPFAM" id="SSF82771">
    <property type="entry name" value="GIY-YIG endonuclease"/>
    <property type="match status" value="1"/>
</dbReference>
<evidence type="ECO:0000313" key="3">
    <source>
        <dbReference type="EMBL" id="OGZ69480.1"/>
    </source>
</evidence>
<dbReference type="Gene3D" id="3.40.1440.10">
    <property type="entry name" value="GIY-YIG endonuclease"/>
    <property type="match status" value="1"/>
</dbReference>
<dbReference type="CDD" id="cd10449">
    <property type="entry name" value="GIY-YIG_SLX1_like"/>
    <property type="match status" value="1"/>
</dbReference>
<dbReference type="InterPro" id="IPR000305">
    <property type="entry name" value="GIY-YIG_endonuc"/>
</dbReference>
<protein>
    <recommendedName>
        <fullName evidence="2">GIY-YIG domain-containing protein</fullName>
    </recommendedName>
</protein>
<evidence type="ECO:0000313" key="4">
    <source>
        <dbReference type="Proteomes" id="UP000178820"/>
    </source>
</evidence>
<dbReference type="PROSITE" id="PS50164">
    <property type="entry name" value="GIY_YIG"/>
    <property type="match status" value="1"/>
</dbReference>
<organism evidence="3 4">
    <name type="scientific">Candidatus Staskawiczbacteria bacterium RIFCSPHIGHO2_02_FULL_42_22</name>
    <dbReference type="NCBI Taxonomy" id="1802207"/>
    <lineage>
        <taxon>Bacteria</taxon>
        <taxon>Candidatus Staskawicziibacteriota</taxon>
    </lineage>
</organism>
<evidence type="ECO:0000259" key="2">
    <source>
        <dbReference type="PROSITE" id="PS50164"/>
    </source>
</evidence>
<accession>A0A1G2I4Y5</accession>
<dbReference type="Pfam" id="PF01541">
    <property type="entry name" value="GIY-YIG"/>
    <property type="match status" value="1"/>
</dbReference>
<sequence length="85" mass="10159">MFYIYILQSLKDSKTYVGYTNNLERRLVEHNSGKNITTRNRTPLELLFSENFETSKEARERELYWKSGGGRRKLKEFFEKGFPVT</sequence>